<accession>A0A1P8WP72</accession>
<dbReference type="Proteomes" id="UP000187735">
    <property type="component" value="Chromosome"/>
</dbReference>
<evidence type="ECO:0000313" key="2">
    <source>
        <dbReference type="Proteomes" id="UP000187735"/>
    </source>
</evidence>
<dbReference type="AlphaFoldDB" id="A0A1P8WP72"/>
<gene>
    <name evidence="1" type="ORF">Fuma_05509</name>
</gene>
<protein>
    <submittedName>
        <fullName evidence="1">Uncharacterized protein</fullName>
    </submittedName>
</protein>
<sequence>MYSYLSMSYEKNEPQFMLVQKWFLKYAEDPYLRARPNDVVLVCQAVLETAAQTYLGKCSHQIAQGVASGFTDICWRRELHYRTDEELRISNKWMCAASRWVGLLFDACNEQEELGDVPSELMRNFRYAVDYHNLVMPDEEQVDLQALLNPALE</sequence>
<keyword evidence="2" id="KW-1185">Reference proteome</keyword>
<organism evidence="1 2">
    <name type="scientific">Fuerstiella marisgermanici</name>
    <dbReference type="NCBI Taxonomy" id="1891926"/>
    <lineage>
        <taxon>Bacteria</taxon>
        <taxon>Pseudomonadati</taxon>
        <taxon>Planctomycetota</taxon>
        <taxon>Planctomycetia</taxon>
        <taxon>Planctomycetales</taxon>
        <taxon>Planctomycetaceae</taxon>
        <taxon>Fuerstiella</taxon>
    </lineage>
</organism>
<reference evidence="1 2" key="1">
    <citation type="journal article" date="2016" name="Front. Microbiol.">
        <title>Fuerstia marisgermanicae gen. nov., sp. nov., an Unusual Member of the Phylum Planctomycetes from the German Wadden Sea.</title>
        <authorList>
            <person name="Kohn T."/>
            <person name="Heuer A."/>
            <person name="Jogler M."/>
            <person name="Vollmers J."/>
            <person name="Boedeker C."/>
            <person name="Bunk B."/>
            <person name="Rast P."/>
            <person name="Borchert D."/>
            <person name="Glockner I."/>
            <person name="Freese H.M."/>
            <person name="Klenk H.P."/>
            <person name="Overmann J."/>
            <person name="Kaster A.K."/>
            <person name="Rohde M."/>
            <person name="Wiegand S."/>
            <person name="Jogler C."/>
        </authorList>
    </citation>
    <scope>NUCLEOTIDE SEQUENCE [LARGE SCALE GENOMIC DNA]</scope>
    <source>
        <strain evidence="1 2">NH11</strain>
    </source>
</reference>
<name>A0A1P8WP72_9PLAN</name>
<dbReference type="EMBL" id="CP017641">
    <property type="protein sequence ID" value="APZ95846.1"/>
    <property type="molecule type" value="Genomic_DNA"/>
</dbReference>
<evidence type="ECO:0000313" key="1">
    <source>
        <dbReference type="EMBL" id="APZ95846.1"/>
    </source>
</evidence>
<proteinExistence type="predicted"/>
<dbReference type="KEGG" id="fmr:Fuma_05509"/>